<feature type="transmembrane region" description="Helical" evidence="8">
    <location>
        <begin position="377"/>
        <end position="395"/>
    </location>
</feature>
<reference evidence="10" key="2">
    <citation type="submission" date="2020-09" db="EMBL/GenBank/DDBJ databases">
        <authorList>
            <person name="Sun Q."/>
            <person name="Zhou Y."/>
        </authorList>
    </citation>
    <scope>NUCLEOTIDE SEQUENCE</scope>
    <source>
        <strain evidence="10">CGMCC 1.15320</strain>
    </source>
</reference>
<name>A0A916RUI4_9HYPH</name>
<feature type="transmembrane region" description="Helical" evidence="8">
    <location>
        <begin position="322"/>
        <end position="340"/>
    </location>
</feature>
<evidence type="ECO:0000256" key="5">
    <source>
        <dbReference type="ARBA" id="ARBA00022692"/>
    </source>
</evidence>
<evidence type="ECO:0000256" key="1">
    <source>
        <dbReference type="ARBA" id="ARBA00004651"/>
    </source>
</evidence>
<feature type="domain" description="ABC transmembrane type-2" evidence="9">
    <location>
        <begin position="165"/>
        <end position="398"/>
    </location>
</feature>
<evidence type="ECO:0000256" key="2">
    <source>
        <dbReference type="ARBA" id="ARBA00007783"/>
    </source>
</evidence>
<feature type="transmembrane region" description="Helical" evidence="8">
    <location>
        <begin position="289"/>
        <end position="310"/>
    </location>
</feature>
<dbReference type="EMBL" id="BMIF01000006">
    <property type="protein sequence ID" value="GGA68209.1"/>
    <property type="molecule type" value="Genomic_DNA"/>
</dbReference>
<reference evidence="10" key="1">
    <citation type="journal article" date="2014" name="Int. J. Syst. Evol. Microbiol.">
        <title>Complete genome sequence of Corynebacterium casei LMG S-19264T (=DSM 44701T), isolated from a smear-ripened cheese.</title>
        <authorList>
            <consortium name="US DOE Joint Genome Institute (JGI-PGF)"/>
            <person name="Walter F."/>
            <person name="Albersmeier A."/>
            <person name="Kalinowski J."/>
            <person name="Ruckert C."/>
        </authorList>
    </citation>
    <scope>NUCLEOTIDE SEQUENCE</scope>
    <source>
        <strain evidence="10">CGMCC 1.15320</strain>
    </source>
</reference>
<dbReference type="Pfam" id="PF12698">
    <property type="entry name" value="ABC2_membrane_3"/>
    <property type="match status" value="1"/>
</dbReference>
<dbReference type="InterPro" id="IPR051449">
    <property type="entry name" value="ABC-2_transporter_component"/>
</dbReference>
<comment type="similarity">
    <text evidence="2">Belongs to the ABC-2 integral membrane protein family.</text>
</comment>
<organism evidence="10 11">
    <name type="scientific">Nitratireductor aestuarii</name>
    <dbReference type="NCBI Taxonomy" id="1735103"/>
    <lineage>
        <taxon>Bacteria</taxon>
        <taxon>Pseudomonadati</taxon>
        <taxon>Pseudomonadota</taxon>
        <taxon>Alphaproteobacteria</taxon>
        <taxon>Hyphomicrobiales</taxon>
        <taxon>Phyllobacteriaceae</taxon>
        <taxon>Nitratireductor</taxon>
    </lineage>
</organism>
<keyword evidence="4" id="KW-1003">Cell membrane</keyword>
<dbReference type="PANTHER" id="PTHR30294">
    <property type="entry name" value="MEMBRANE COMPONENT OF ABC TRANSPORTER YHHJ-RELATED"/>
    <property type="match status" value="1"/>
</dbReference>
<comment type="subcellular location">
    <subcellularLocation>
        <location evidence="1">Cell membrane</location>
        <topology evidence="1">Multi-pass membrane protein</topology>
    </subcellularLocation>
</comment>
<dbReference type="InterPro" id="IPR047817">
    <property type="entry name" value="ABC2_TM_bact-type"/>
</dbReference>
<comment type="caution">
    <text evidence="10">The sequence shown here is derived from an EMBL/GenBank/DDBJ whole genome shotgun (WGS) entry which is preliminary data.</text>
</comment>
<evidence type="ECO:0000256" key="8">
    <source>
        <dbReference type="SAM" id="Phobius"/>
    </source>
</evidence>
<dbReference type="GO" id="GO:0140359">
    <property type="term" value="F:ABC-type transporter activity"/>
    <property type="evidence" value="ECO:0007669"/>
    <property type="project" value="InterPro"/>
</dbReference>
<gene>
    <name evidence="10" type="ORF">GCM10011385_22540</name>
</gene>
<evidence type="ECO:0000256" key="7">
    <source>
        <dbReference type="ARBA" id="ARBA00023136"/>
    </source>
</evidence>
<evidence type="ECO:0000256" key="4">
    <source>
        <dbReference type="ARBA" id="ARBA00022475"/>
    </source>
</evidence>
<proteinExistence type="inferred from homology"/>
<dbReference type="PROSITE" id="PS51012">
    <property type="entry name" value="ABC_TM2"/>
    <property type="match status" value="1"/>
</dbReference>
<evidence type="ECO:0000313" key="11">
    <source>
        <dbReference type="Proteomes" id="UP000636264"/>
    </source>
</evidence>
<protein>
    <submittedName>
        <fullName evidence="10">ABC transporter permease</fullName>
    </submittedName>
</protein>
<dbReference type="AlphaFoldDB" id="A0A916RUI4"/>
<keyword evidence="11" id="KW-1185">Reference proteome</keyword>
<accession>A0A916RUI4</accession>
<evidence type="ECO:0000256" key="6">
    <source>
        <dbReference type="ARBA" id="ARBA00022989"/>
    </source>
</evidence>
<keyword evidence="3" id="KW-0813">Transport</keyword>
<feature type="transmembrane region" description="Helical" evidence="8">
    <location>
        <begin position="255"/>
        <end position="277"/>
    </location>
</feature>
<dbReference type="RefSeq" id="WP_188721159.1">
    <property type="nucleotide sequence ID" value="NZ_BMIF01000006.1"/>
</dbReference>
<keyword evidence="5 8" id="KW-0812">Transmembrane</keyword>
<dbReference type="InterPro" id="IPR013525">
    <property type="entry name" value="ABC2_TM"/>
</dbReference>
<evidence type="ECO:0000313" key="10">
    <source>
        <dbReference type="EMBL" id="GGA68209.1"/>
    </source>
</evidence>
<evidence type="ECO:0000259" key="9">
    <source>
        <dbReference type="PROSITE" id="PS51012"/>
    </source>
</evidence>
<keyword evidence="7 8" id="KW-0472">Membrane</keyword>
<keyword evidence="6 8" id="KW-1133">Transmembrane helix</keyword>
<evidence type="ECO:0000256" key="3">
    <source>
        <dbReference type="ARBA" id="ARBA00022448"/>
    </source>
</evidence>
<feature type="transmembrane region" description="Helical" evidence="8">
    <location>
        <begin position="207"/>
        <end position="229"/>
    </location>
</feature>
<dbReference type="GO" id="GO:0005886">
    <property type="term" value="C:plasma membrane"/>
    <property type="evidence" value="ECO:0007669"/>
    <property type="project" value="UniProtKB-SubCell"/>
</dbReference>
<sequence length="401" mass="42021">MIAAMFRVMALSVIRDRGALALAFLLPPVIFLIFAAVFSGTGGGEIRLQIAIGNASQSAFSSRLEEALRNDGTLRVLPGVVTNREEMVRLIQSGRADAGLYIESGPDDMTSAPIRVLVDPGKMLAGAILAGQVQRVIARDLTDVLLARSATTVEQLTGGWSAEQTQRLAAALNEIQRGGGGAGDRAAALVTTEQVGSGEGASATISYYAGAIAMLFLLFSSMQGAATLIEERHAGILDRVAVGPAGTDVVVFGKFLFLTVQGMVQVALIFLAAAVFYDLEVTARPGALIAVTVVASASAAGLGLAVAAFCTSKQQAQTVSTFVVLVSSALGGSMVPRFMMPPWLQDIGWFTPNTWAVEAYYGILWRNDAMQELLPELSLLASLAAVGLVASLAVSRWRLSL</sequence>
<dbReference type="Proteomes" id="UP000636264">
    <property type="component" value="Unassembled WGS sequence"/>
</dbReference>
<dbReference type="PANTHER" id="PTHR30294:SF38">
    <property type="entry name" value="TRANSPORT PERMEASE PROTEIN"/>
    <property type="match status" value="1"/>
</dbReference>